<feature type="compositionally biased region" description="Basic and acidic residues" evidence="9">
    <location>
        <begin position="262"/>
        <end position="276"/>
    </location>
</feature>
<dbReference type="AlphaFoldDB" id="A0A7S3L9T5"/>
<evidence type="ECO:0000256" key="8">
    <source>
        <dbReference type="SAM" id="Coils"/>
    </source>
</evidence>
<comment type="subcellular location">
    <subcellularLocation>
        <location evidence="1">Nucleus</location>
    </subcellularLocation>
</comment>
<feature type="compositionally biased region" description="Basic and acidic residues" evidence="9">
    <location>
        <begin position="243"/>
        <end position="252"/>
    </location>
</feature>
<feature type="compositionally biased region" description="Basic residues" evidence="9">
    <location>
        <begin position="232"/>
        <end position="242"/>
    </location>
</feature>
<evidence type="ECO:0000256" key="3">
    <source>
        <dbReference type="ARBA" id="ARBA00022664"/>
    </source>
</evidence>
<evidence type="ECO:0000256" key="9">
    <source>
        <dbReference type="SAM" id="MobiDB-lite"/>
    </source>
</evidence>
<sequence length="478" mass="56599">MVAGLAFLSKKSWHTKNISNQERVWVAEQRKEQEESKAKELAKQIAQEREQEEMDKIAGKKSARIDRGIDWMYHGQQKNSEIAQEDAAKKSEEYLLGKAYAPESQAVGDFDASAQLKEGVNAVVELKKPPPQKEPAYKEPTVADRNEAFRMRHEDPMFQVAMEAKHKQDEYKKKKELYERVVGVRGDDDDNADERDHKSRKKEKKHKKKKKHRKRHYYSSDEDDSSSLEDRKRHHTKRHKRSRTPESHEDRSRRHHRRSHSRERDEYSARRGDRDDRHHHRRRHNRHDDYSDDDSYDPRDRRGRQDRYRSRSPEYSRDKTRSHDPDLRDGRGNLQDWHPRSEEALAQEKKAGYGLQGKTLKSPPSDLGPDRELLRKKRQERGEQIERNRQQSSRRNMTEAEREAALREMKESAARHHQSRRADRPDDEDEVRHDPQSSAAFLHSVARKAHGVSEGSMSLHERISQNRSTNQRLHDDFV</sequence>
<feature type="compositionally biased region" description="Basic residues" evidence="9">
    <location>
        <begin position="198"/>
        <end position="217"/>
    </location>
</feature>
<evidence type="ECO:0000256" key="2">
    <source>
        <dbReference type="ARBA" id="ARBA00006695"/>
    </source>
</evidence>
<dbReference type="Pfam" id="PF10197">
    <property type="entry name" value="Cir_N"/>
    <property type="match status" value="1"/>
</dbReference>
<feature type="compositionally biased region" description="Basic and acidic residues" evidence="9">
    <location>
        <begin position="396"/>
        <end position="435"/>
    </location>
</feature>
<feature type="compositionally biased region" description="Basic and acidic residues" evidence="9">
    <location>
        <begin position="380"/>
        <end position="389"/>
    </location>
</feature>
<dbReference type="Pfam" id="PF12542">
    <property type="entry name" value="CWC25"/>
    <property type="match status" value="1"/>
</dbReference>
<dbReference type="GO" id="GO:0005684">
    <property type="term" value="C:U2-type spliceosomal complex"/>
    <property type="evidence" value="ECO:0007669"/>
    <property type="project" value="TreeGrafter"/>
</dbReference>
<keyword evidence="3" id="KW-0507">mRNA processing</keyword>
<evidence type="ECO:0000256" key="6">
    <source>
        <dbReference type="ARBA" id="ARBA00023187"/>
    </source>
</evidence>
<organism evidence="11">
    <name type="scientific">Amphora coffeiformis</name>
    <dbReference type="NCBI Taxonomy" id="265554"/>
    <lineage>
        <taxon>Eukaryota</taxon>
        <taxon>Sar</taxon>
        <taxon>Stramenopiles</taxon>
        <taxon>Ochrophyta</taxon>
        <taxon>Bacillariophyta</taxon>
        <taxon>Bacillariophyceae</taxon>
        <taxon>Bacillariophycidae</taxon>
        <taxon>Thalassiophysales</taxon>
        <taxon>Catenulaceae</taxon>
        <taxon>Amphora</taxon>
    </lineage>
</organism>
<dbReference type="SMART" id="SM01083">
    <property type="entry name" value="Cir_N"/>
    <property type="match status" value="1"/>
</dbReference>
<evidence type="ECO:0000256" key="1">
    <source>
        <dbReference type="ARBA" id="ARBA00004123"/>
    </source>
</evidence>
<dbReference type="PANTHER" id="PTHR16196">
    <property type="entry name" value="CELL CYCLE CONTROL PROTEIN CWF25"/>
    <property type="match status" value="1"/>
</dbReference>
<feature type="domain" description="CBF1-interacting co-repressor CIR N-terminal" evidence="10">
    <location>
        <begin position="12"/>
        <end position="48"/>
    </location>
</feature>
<dbReference type="GO" id="GO:0000398">
    <property type="term" value="P:mRNA splicing, via spliceosome"/>
    <property type="evidence" value="ECO:0007669"/>
    <property type="project" value="TreeGrafter"/>
</dbReference>
<comment type="similarity">
    <text evidence="2">Belongs to the CWC25 family.</text>
</comment>
<evidence type="ECO:0000259" key="10">
    <source>
        <dbReference type="SMART" id="SM01083"/>
    </source>
</evidence>
<keyword evidence="7" id="KW-0539">Nucleus</keyword>
<feature type="compositionally biased region" description="Basic and acidic residues" evidence="9">
    <location>
        <begin position="163"/>
        <end position="179"/>
    </location>
</feature>
<name>A0A7S3L9T5_9STRA</name>
<evidence type="ECO:0000256" key="7">
    <source>
        <dbReference type="ARBA" id="ARBA00023242"/>
    </source>
</evidence>
<accession>A0A7S3L9T5</accession>
<evidence type="ECO:0000256" key="5">
    <source>
        <dbReference type="ARBA" id="ARBA00023054"/>
    </source>
</evidence>
<keyword evidence="4" id="KW-0747">Spliceosome</keyword>
<dbReference type="InterPro" id="IPR051376">
    <property type="entry name" value="CWC25_splicing_factor"/>
</dbReference>
<keyword evidence="6" id="KW-0508">mRNA splicing</keyword>
<evidence type="ECO:0000313" key="11">
    <source>
        <dbReference type="EMBL" id="CAE0416672.1"/>
    </source>
</evidence>
<evidence type="ECO:0000256" key="4">
    <source>
        <dbReference type="ARBA" id="ARBA00022728"/>
    </source>
</evidence>
<dbReference type="PANTHER" id="PTHR16196:SF0">
    <property type="entry name" value="PRE-MRNA-SPLICING FACTOR CWC25 HOMOLOG"/>
    <property type="match status" value="1"/>
</dbReference>
<gene>
    <name evidence="11" type="ORF">ACOF00016_LOCUS13698</name>
</gene>
<reference evidence="11" key="1">
    <citation type="submission" date="2021-01" db="EMBL/GenBank/DDBJ databases">
        <authorList>
            <person name="Corre E."/>
            <person name="Pelletier E."/>
            <person name="Niang G."/>
            <person name="Scheremetjew M."/>
            <person name="Finn R."/>
            <person name="Kale V."/>
            <person name="Holt S."/>
            <person name="Cochrane G."/>
            <person name="Meng A."/>
            <person name="Brown T."/>
            <person name="Cohen L."/>
        </authorList>
    </citation>
    <scope>NUCLEOTIDE SEQUENCE</scope>
    <source>
        <strain evidence="11">CCMP127</strain>
    </source>
</reference>
<dbReference type="InterPro" id="IPR019339">
    <property type="entry name" value="CIR_N_dom"/>
</dbReference>
<protein>
    <recommendedName>
        <fullName evidence="10">CBF1-interacting co-repressor CIR N-terminal domain-containing protein</fullName>
    </recommendedName>
</protein>
<dbReference type="InterPro" id="IPR022209">
    <property type="entry name" value="CWC25"/>
</dbReference>
<feature type="region of interest" description="Disordered" evidence="9">
    <location>
        <begin position="161"/>
        <end position="478"/>
    </location>
</feature>
<proteinExistence type="inferred from homology"/>
<feature type="compositionally biased region" description="Basic and acidic residues" evidence="9">
    <location>
        <begin position="296"/>
        <end position="351"/>
    </location>
</feature>
<feature type="coiled-coil region" evidence="8">
    <location>
        <begin position="24"/>
        <end position="51"/>
    </location>
</feature>
<keyword evidence="5 8" id="KW-0175">Coiled coil</keyword>
<dbReference type="EMBL" id="HBIM01017793">
    <property type="protein sequence ID" value="CAE0416672.1"/>
    <property type="molecule type" value="Transcribed_RNA"/>
</dbReference>